<feature type="transmembrane region" description="Helical" evidence="7">
    <location>
        <begin position="142"/>
        <end position="166"/>
    </location>
</feature>
<dbReference type="InterPro" id="IPR005614">
    <property type="entry name" value="NrfD-like"/>
</dbReference>
<evidence type="ECO:0000256" key="4">
    <source>
        <dbReference type="ARBA" id="ARBA00022692"/>
    </source>
</evidence>
<evidence type="ECO:0000313" key="8">
    <source>
        <dbReference type="EMBL" id="KWX00619.1"/>
    </source>
</evidence>
<feature type="transmembrane region" description="Helical" evidence="7">
    <location>
        <begin position="29"/>
        <end position="51"/>
    </location>
</feature>
<evidence type="ECO:0000256" key="7">
    <source>
        <dbReference type="SAM" id="Phobius"/>
    </source>
</evidence>
<gene>
    <name evidence="8" type="ORF">TH66_17225</name>
</gene>
<proteinExistence type="inferred from homology"/>
<evidence type="ECO:0000256" key="6">
    <source>
        <dbReference type="ARBA" id="ARBA00023136"/>
    </source>
</evidence>
<feature type="transmembrane region" description="Helical" evidence="7">
    <location>
        <begin position="178"/>
        <end position="196"/>
    </location>
</feature>
<comment type="subcellular location">
    <subcellularLocation>
        <location evidence="1">Cell membrane</location>
        <topology evidence="1">Multi-pass membrane protein</topology>
    </subcellularLocation>
</comment>
<sequence length="320" mass="32646">MVPPAEFRSYYGRPVLKPPRWASPQMPGYLLLGGLAGASGAMAAVSGLTGWRSLARAGRWGSLLGAAAGSAALVEELGRPERFLNMLRVFKVTSPMSVGSWLLAAHGTLSGLAVAPDVVAPAGPLRLPGPLGPAARQVGRGAQAALALTGPALATYTAALLANTAVPAWHEARRELPFVFAGSAACSAAAVGMLAAPPAEAGPARRLAVVGALLELVAERRMTDRLGMVGEPYRTGRPGLLMRASRVLAAAGAATALLAGRPRGARVASAIAGVALLGGAACVRFAVYGAGKVSATDPRYVVVPQRERLQREADRAASSR</sequence>
<dbReference type="Gene3D" id="1.20.1630.10">
    <property type="entry name" value="Formate dehydrogenase/DMSO reductase domain"/>
    <property type="match status" value="1"/>
</dbReference>
<dbReference type="Pfam" id="PF03916">
    <property type="entry name" value="NrfD"/>
    <property type="match status" value="1"/>
</dbReference>
<dbReference type="AlphaFoldDB" id="A0A132MS12"/>
<evidence type="ECO:0000256" key="5">
    <source>
        <dbReference type="ARBA" id="ARBA00022989"/>
    </source>
</evidence>
<dbReference type="EMBL" id="JYIJ01000018">
    <property type="protein sequence ID" value="KWX00619.1"/>
    <property type="molecule type" value="Genomic_DNA"/>
</dbReference>
<dbReference type="PANTHER" id="PTHR34856:SF2">
    <property type="entry name" value="PROTEIN NRFD"/>
    <property type="match status" value="1"/>
</dbReference>
<keyword evidence="5 7" id="KW-1133">Transmembrane helix</keyword>
<evidence type="ECO:0000256" key="1">
    <source>
        <dbReference type="ARBA" id="ARBA00004651"/>
    </source>
</evidence>
<protein>
    <submittedName>
        <fullName evidence="8">Polysulfide reductase</fullName>
    </submittedName>
</protein>
<organism evidence="8 9">
    <name type="scientific">Carbonactinospora thermoautotrophica</name>
    <dbReference type="NCBI Taxonomy" id="1469144"/>
    <lineage>
        <taxon>Bacteria</taxon>
        <taxon>Bacillati</taxon>
        <taxon>Actinomycetota</taxon>
        <taxon>Actinomycetes</taxon>
        <taxon>Kitasatosporales</taxon>
        <taxon>Carbonactinosporaceae</taxon>
        <taxon>Carbonactinospora</taxon>
    </lineage>
</organism>
<dbReference type="PANTHER" id="PTHR34856">
    <property type="entry name" value="PROTEIN NRFD"/>
    <property type="match status" value="1"/>
</dbReference>
<keyword evidence="6 7" id="KW-0472">Membrane</keyword>
<dbReference type="PATRIC" id="fig|1469144.8.peg.2505"/>
<keyword evidence="4 7" id="KW-0812">Transmembrane</keyword>
<feature type="transmembrane region" description="Helical" evidence="7">
    <location>
        <begin position="267"/>
        <end position="287"/>
    </location>
</feature>
<evidence type="ECO:0000256" key="2">
    <source>
        <dbReference type="ARBA" id="ARBA00008929"/>
    </source>
</evidence>
<reference evidence="8 9" key="1">
    <citation type="submission" date="2015-02" db="EMBL/GenBank/DDBJ databases">
        <title>Physiological reanalysis, assessment of diazotrophy, and genome sequences of multiple isolates of Streptomyces thermoautotrophicus.</title>
        <authorList>
            <person name="MacKellar D.C."/>
            <person name="Lieber L."/>
            <person name="Norman J."/>
            <person name="Bolger A."/>
            <person name="Tobin C."/>
            <person name="Murray J.W."/>
            <person name="Prell J."/>
        </authorList>
    </citation>
    <scope>NUCLEOTIDE SEQUENCE [LARGE SCALE GENOMIC DNA]</scope>
    <source>
        <strain evidence="8 9">UBT1</strain>
    </source>
</reference>
<dbReference type="InterPro" id="IPR052049">
    <property type="entry name" value="Electron_transfer_protein"/>
</dbReference>
<dbReference type="Proteomes" id="UP000070659">
    <property type="component" value="Unassembled WGS sequence"/>
</dbReference>
<keyword evidence="3" id="KW-1003">Cell membrane</keyword>
<evidence type="ECO:0000313" key="9">
    <source>
        <dbReference type="Proteomes" id="UP000070659"/>
    </source>
</evidence>
<evidence type="ECO:0000256" key="3">
    <source>
        <dbReference type="ARBA" id="ARBA00022475"/>
    </source>
</evidence>
<comment type="similarity">
    <text evidence="2">Belongs to the NrfD family.</text>
</comment>
<dbReference type="GO" id="GO:0005886">
    <property type="term" value="C:plasma membrane"/>
    <property type="evidence" value="ECO:0007669"/>
    <property type="project" value="UniProtKB-SubCell"/>
</dbReference>
<name>A0A132MS12_9ACTN</name>
<comment type="caution">
    <text evidence="8">The sequence shown here is derived from an EMBL/GenBank/DDBJ whole genome shotgun (WGS) entry which is preliminary data.</text>
</comment>
<accession>A0A132MS12</accession>